<keyword evidence="3" id="KW-1185">Reference proteome</keyword>
<dbReference type="EMBL" id="BAAAZW010000013">
    <property type="protein sequence ID" value="GAA3970059.1"/>
    <property type="molecule type" value="Genomic_DNA"/>
</dbReference>
<dbReference type="Proteomes" id="UP001418444">
    <property type="component" value="Unassembled WGS sequence"/>
</dbReference>
<feature type="region of interest" description="Disordered" evidence="1">
    <location>
        <begin position="40"/>
        <end position="64"/>
    </location>
</feature>
<comment type="caution">
    <text evidence="2">The sequence shown here is derived from an EMBL/GenBank/DDBJ whole genome shotgun (WGS) entry which is preliminary data.</text>
</comment>
<gene>
    <name evidence="2" type="ORF">GCM10022231_34310</name>
</gene>
<accession>A0ABP7PRI7</accession>
<evidence type="ECO:0000256" key="1">
    <source>
        <dbReference type="SAM" id="MobiDB-lite"/>
    </source>
</evidence>
<reference evidence="3" key="1">
    <citation type="journal article" date="2019" name="Int. J. Syst. Evol. Microbiol.">
        <title>The Global Catalogue of Microorganisms (GCM) 10K type strain sequencing project: providing services to taxonomists for standard genome sequencing and annotation.</title>
        <authorList>
            <consortium name="The Broad Institute Genomics Platform"/>
            <consortium name="The Broad Institute Genome Sequencing Center for Infectious Disease"/>
            <person name="Wu L."/>
            <person name="Ma J."/>
        </authorList>
    </citation>
    <scope>NUCLEOTIDE SEQUENCE [LARGE SCALE GENOMIC DNA]</scope>
    <source>
        <strain evidence="3">JCM 16923</strain>
    </source>
</reference>
<proteinExistence type="predicted"/>
<sequence>MPSSRETGAAVLDHRHAPGVGRDHSAQCRRLSRGEIGAQGEAVLGSGPLGLGDPDAGSGREGAADRIDLVDPVHSRRRQDHLAVHRDRAADQAGVPALRDHGESGAVAEGEDGRDLGGVGGADHRGGVTVPVSGPVGDVAGHYAGVGEYVGPPDDVGQGGVQCGHGVGLLRGAGGGFGPLKRRPSAADASNADLRSGDRCCL</sequence>
<feature type="compositionally biased region" description="Basic and acidic residues" evidence="1">
    <location>
        <begin position="12"/>
        <end position="26"/>
    </location>
</feature>
<feature type="region of interest" description="Disordered" evidence="1">
    <location>
        <begin position="1"/>
        <end position="26"/>
    </location>
</feature>
<name>A0ABP7PRI7_9ACTN</name>
<evidence type="ECO:0000313" key="3">
    <source>
        <dbReference type="Proteomes" id="UP001418444"/>
    </source>
</evidence>
<protein>
    <submittedName>
        <fullName evidence="2">Uncharacterized protein</fullName>
    </submittedName>
</protein>
<organism evidence="2 3">
    <name type="scientific">Gordonia caeni</name>
    <dbReference type="NCBI Taxonomy" id="1007097"/>
    <lineage>
        <taxon>Bacteria</taxon>
        <taxon>Bacillati</taxon>
        <taxon>Actinomycetota</taxon>
        <taxon>Actinomycetes</taxon>
        <taxon>Mycobacteriales</taxon>
        <taxon>Gordoniaceae</taxon>
        <taxon>Gordonia</taxon>
    </lineage>
</organism>
<evidence type="ECO:0000313" key="2">
    <source>
        <dbReference type="EMBL" id="GAA3970059.1"/>
    </source>
</evidence>
<feature type="region of interest" description="Disordered" evidence="1">
    <location>
        <begin position="174"/>
        <end position="202"/>
    </location>
</feature>